<reference evidence="2" key="1">
    <citation type="journal article" date="2008" name="Nat. Genet.">
        <title>The Pristionchus pacificus genome provides a unique perspective on nematode lifestyle and parasitism.</title>
        <authorList>
            <person name="Dieterich C."/>
            <person name="Clifton S.W."/>
            <person name="Schuster L.N."/>
            <person name="Chinwalla A."/>
            <person name="Delehaunty K."/>
            <person name="Dinkelacker I."/>
            <person name="Fulton L."/>
            <person name="Fulton R."/>
            <person name="Godfrey J."/>
            <person name="Minx P."/>
            <person name="Mitreva M."/>
            <person name="Roeseler W."/>
            <person name="Tian H."/>
            <person name="Witte H."/>
            <person name="Yang S.P."/>
            <person name="Wilson R.K."/>
            <person name="Sommer R.J."/>
        </authorList>
    </citation>
    <scope>NUCLEOTIDE SEQUENCE [LARGE SCALE GENOMIC DNA]</scope>
    <source>
        <strain evidence="2">PS312</strain>
    </source>
</reference>
<dbReference type="Gene3D" id="2.130.10.10">
    <property type="entry name" value="YVTN repeat-like/Quinoprotein amine dehydrogenase"/>
    <property type="match status" value="1"/>
</dbReference>
<dbReference type="Proteomes" id="UP000005239">
    <property type="component" value="Unassembled WGS sequence"/>
</dbReference>
<dbReference type="InterPro" id="IPR036322">
    <property type="entry name" value="WD40_repeat_dom_sf"/>
</dbReference>
<reference evidence="1" key="2">
    <citation type="submission" date="2022-06" db="UniProtKB">
        <authorList>
            <consortium name="EnsemblMetazoa"/>
        </authorList>
    </citation>
    <scope>IDENTIFICATION</scope>
    <source>
        <strain evidence="1">PS312</strain>
    </source>
</reference>
<accession>A0A2A6B6Q6</accession>
<gene>
    <name evidence="1" type="primary">WBGene00204326</name>
</gene>
<sequence>MHDGHSSVNLWRRRELGSFNEVRNANRLIIDSLIQNVSSPEVAIDFGGRERVDVMRILSDTVSCIAFCTRSRRISIRTLDGNKMIADLPQMECKLNDLCWGSDARMLISTDGSSMCRLWDIENVMELDCYQVGSTCSSIDFNRNGQIVATCEKGACIIDTRTGFGETRISKKRYLTSVKWSIPSRKLLYATDNNQSILMFDIRMLKRPALETKLNHSGLRIHSSPDGQFLFVNTPTKATLVDAYSLTPIHSINFGSSSISETVQLVQSSGSSLCCAGNSSILAVPLDNKVYRIDFSPSINHGGRPLVHSILHGHASICKTTAFDEHHLKLYSGATEIVRWISKKELEIEEGMKRNDREEEEEWSDD</sequence>
<dbReference type="EnsemblMetazoa" id="PPA31461.1">
    <property type="protein sequence ID" value="PPA31461.1"/>
    <property type="gene ID" value="WBGene00204326"/>
</dbReference>
<dbReference type="InterPro" id="IPR015943">
    <property type="entry name" value="WD40/YVTN_repeat-like_dom_sf"/>
</dbReference>
<evidence type="ECO:0000313" key="1">
    <source>
        <dbReference type="EnsemblMetazoa" id="PPA31461.1"/>
    </source>
</evidence>
<evidence type="ECO:0000313" key="2">
    <source>
        <dbReference type="Proteomes" id="UP000005239"/>
    </source>
</evidence>
<protein>
    <submittedName>
        <fullName evidence="1">Uncharacterized protein</fullName>
    </submittedName>
</protein>
<name>A0A2A6B6Q6_PRIPA</name>
<organism evidence="1 2">
    <name type="scientific">Pristionchus pacificus</name>
    <name type="common">Parasitic nematode worm</name>
    <dbReference type="NCBI Taxonomy" id="54126"/>
    <lineage>
        <taxon>Eukaryota</taxon>
        <taxon>Metazoa</taxon>
        <taxon>Ecdysozoa</taxon>
        <taxon>Nematoda</taxon>
        <taxon>Chromadorea</taxon>
        <taxon>Rhabditida</taxon>
        <taxon>Rhabditina</taxon>
        <taxon>Diplogasteromorpha</taxon>
        <taxon>Diplogasteroidea</taxon>
        <taxon>Neodiplogasteridae</taxon>
        <taxon>Pristionchus</taxon>
    </lineage>
</organism>
<proteinExistence type="predicted"/>
<keyword evidence="2" id="KW-1185">Reference proteome</keyword>
<accession>A0A8R1UKV8</accession>
<dbReference type="PANTHER" id="PTHR22840">
    <property type="entry name" value="WD REPEAT-CONTAINING PROTEIN 36"/>
    <property type="match status" value="1"/>
</dbReference>
<dbReference type="PANTHER" id="PTHR22840:SF12">
    <property type="entry name" value="WD REPEAT-CONTAINING PROTEIN 36"/>
    <property type="match status" value="1"/>
</dbReference>
<dbReference type="AlphaFoldDB" id="A0A2A6B6Q6"/>
<dbReference type="SUPFAM" id="SSF50978">
    <property type="entry name" value="WD40 repeat-like"/>
    <property type="match status" value="1"/>
</dbReference>